<evidence type="ECO:0000313" key="1">
    <source>
        <dbReference type="EMBL" id="EUJ42649.1"/>
    </source>
</evidence>
<sequence length="410" mass="47434">MFTKAEITQIRLKKLGMCEPFSEPKSFMRQTIALQSQNHQPALVNFVQHVSMTWEDAEAFFESQQVVKIWANRLTLHTFLAEDWEMVFRVFGTRRNIVHRICEKEGLDLEAILAEIDVFSRSKEVVNRKELEAIIGDYSAQVKSSIIAQAAIRGILYLLPSSDTIRNYSHRSCLGNYTEWAPDEAKDLEAMKSFIHRYLAGYGPATWKDFRHWSGLTARDIKEAVKALANELVIFTLDGEEYVALRDEKVPDVMQNVFLTGKFDQAVIAYKDPTWIMKEAERKSAWTVNGHCSAIIVAANRAIGLWKYEWKKDVLIYTVTYFETACFQKEIKNELERFVSRISPKPLEIQYKNEENVSCPKTNSHFPHFFFVVKPSETNFNPVTKFTVAIAIIKYVIIVQPFKFTWLIAK</sequence>
<name>W7CSJ6_9LIST</name>
<dbReference type="Pfam" id="PF06224">
    <property type="entry name" value="AlkZ-like"/>
    <property type="match status" value="1"/>
</dbReference>
<dbReference type="OrthoDB" id="2210247at2"/>
<accession>W7CSJ6</accession>
<comment type="caution">
    <text evidence="1">The sequence shown here is derived from an EMBL/GenBank/DDBJ whole genome shotgun (WGS) entry which is preliminary data.</text>
</comment>
<dbReference type="PATRIC" id="fig|1265816.5.peg.3122"/>
<dbReference type="InterPro" id="IPR009351">
    <property type="entry name" value="AlkZ-like"/>
</dbReference>
<organism evidence="1 2">
    <name type="scientific">Listeria riparia FSL S10-1204</name>
    <dbReference type="NCBI Taxonomy" id="1265816"/>
    <lineage>
        <taxon>Bacteria</taxon>
        <taxon>Bacillati</taxon>
        <taxon>Bacillota</taxon>
        <taxon>Bacilli</taxon>
        <taxon>Bacillales</taxon>
        <taxon>Listeriaceae</taxon>
        <taxon>Listeria</taxon>
    </lineage>
</organism>
<dbReference type="PANTHER" id="PTHR38479:SF2">
    <property type="entry name" value="WINGED HELIX DNA-BINDING DOMAIN-CONTAINING PROTEIN"/>
    <property type="match status" value="1"/>
</dbReference>
<keyword evidence="2" id="KW-1185">Reference proteome</keyword>
<reference evidence="1 2" key="1">
    <citation type="journal article" date="2014" name="Int. J. Syst. Evol. Microbiol.">
        <title>Listeria floridensis sp. nov., Listeria aquatica sp. nov., Listeria cornellensis sp. nov., Listeria riparia sp. nov. and Listeria grandensis sp. nov., from agricultural and natural environments.</title>
        <authorList>
            <person name="den Bakker H.C."/>
            <person name="Warchocki S."/>
            <person name="Wright E.M."/>
            <person name="Allred A.F."/>
            <person name="Ahlstrom C."/>
            <person name="Manuel C.S."/>
            <person name="Stasiewicz M.J."/>
            <person name="Burrell A."/>
            <person name="Roof S."/>
            <person name="Strawn L."/>
            <person name="Fortes E.D."/>
            <person name="Nightingale K.K."/>
            <person name="Kephart D."/>
            <person name="Wiedmann M."/>
        </authorList>
    </citation>
    <scope>NUCLEOTIDE SEQUENCE [LARGE SCALE GENOMIC DNA]</scope>
    <source>
        <strain evidence="1 2">FSL S10-1204</strain>
    </source>
</reference>
<dbReference type="Proteomes" id="UP000019248">
    <property type="component" value="Unassembled WGS sequence"/>
</dbReference>
<dbReference type="EMBL" id="AODL01000035">
    <property type="protein sequence ID" value="EUJ42649.1"/>
    <property type="molecule type" value="Genomic_DNA"/>
</dbReference>
<evidence type="ECO:0000313" key="2">
    <source>
        <dbReference type="Proteomes" id="UP000019248"/>
    </source>
</evidence>
<proteinExistence type="predicted"/>
<evidence type="ECO:0008006" key="3">
    <source>
        <dbReference type="Google" id="ProtNLM"/>
    </source>
</evidence>
<dbReference type="PANTHER" id="PTHR38479">
    <property type="entry name" value="LMO0824 PROTEIN"/>
    <property type="match status" value="1"/>
</dbReference>
<dbReference type="AlphaFoldDB" id="W7CSJ6"/>
<gene>
    <name evidence="1" type="ORF">PRIP_15804</name>
</gene>
<protein>
    <recommendedName>
        <fullName evidence="3">Winged helix DNA-binding domain-containing protein</fullName>
    </recommendedName>
</protein>